<organism evidence="2">
    <name type="scientific">Sulfitobacter sp. DFL14</name>
    <dbReference type="NCBI Taxonomy" id="1179815"/>
    <lineage>
        <taxon>Bacteria</taxon>
        <taxon>Pseudomonadati</taxon>
        <taxon>Pseudomonadota</taxon>
        <taxon>Alphaproteobacteria</taxon>
        <taxon>Rhodobacterales</taxon>
        <taxon>Roseobacteraceae</taxon>
        <taxon>Sulfitobacter</taxon>
    </lineage>
</organism>
<dbReference type="EMBL" id="JQ418526">
    <property type="protein sequence ID" value="AFK89163.1"/>
    <property type="molecule type" value="Genomic_DNA"/>
</dbReference>
<keyword evidence="2" id="KW-0614">Plasmid</keyword>
<protein>
    <submittedName>
        <fullName evidence="2">Uncharacterized protein</fullName>
    </submittedName>
</protein>
<dbReference type="AlphaFoldDB" id="I3W0N6"/>
<feature type="coiled-coil region" evidence="1">
    <location>
        <begin position="79"/>
        <end position="113"/>
    </location>
</feature>
<dbReference type="RefSeq" id="WP_015061885.1">
    <property type="nucleotide sequence ID" value="NC_019329.1"/>
</dbReference>
<reference evidence="2" key="1">
    <citation type="submission" date="2012-01" db="EMBL/GenBank/DDBJ databases">
        <authorList>
            <person name="Summers A.O."/>
            <person name="Wireman J."/>
        </authorList>
    </citation>
    <scope>NUCLEOTIDE SEQUENCE</scope>
    <source>
        <strain evidence="2">DFL14</strain>
        <plasmid evidence="2">pDFL14-10</plasmid>
    </source>
</reference>
<geneLocation type="plasmid" evidence="2">
    <name>pDFL14-10</name>
</geneLocation>
<accession>I3W0N6</accession>
<proteinExistence type="predicted"/>
<evidence type="ECO:0000256" key="1">
    <source>
        <dbReference type="SAM" id="Coils"/>
    </source>
</evidence>
<keyword evidence="1" id="KW-0175">Coiled coil</keyword>
<evidence type="ECO:0000313" key="2">
    <source>
        <dbReference type="EMBL" id="AFK89163.1"/>
    </source>
</evidence>
<name>I3W0N6_9RHOB</name>
<sequence length="126" mass="14389">MATISIREAVKEFQVSRPTLTKALNNGKVSGKKDDNGTWMMETSEISRVYKPRATLPDKEHVKSSTQNTSEHHYIKGKLEALESYVDDLKEQRNKAENRADAAEARVTALLSDQSTKRRGWWPWGR</sequence>